<keyword evidence="3" id="KW-1185">Reference proteome</keyword>
<dbReference type="OrthoDB" id="2802364at2759"/>
<accession>A0A8H7A4T8</accession>
<reference evidence="2" key="1">
    <citation type="submission" date="2019-07" db="EMBL/GenBank/DDBJ databases">
        <authorList>
            <person name="Palmer J.M."/>
        </authorList>
    </citation>
    <scope>NUCLEOTIDE SEQUENCE</scope>
    <source>
        <strain evidence="2">PC9</strain>
    </source>
</reference>
<gene>
    <name evidence="2" type="ORF">PC9H_000288</name>
</gene>
<evidence type="ECO:0000313" key="2">
    <source>
        <dbReference type="EMBL" id="KAF7439951.1"/>
    </source>
</evidence>
<organism evidence="2 3">
    <name type="scientific">Pleurotus ostreatus</name>
    <name type="common">Oyster mushroom</name>
    <name type="synonym">White-rot fungus</name>
    <dbReference type="NCBI Taxonomy" id="5322"/>
    <lineage>
        <taxon>Eukaryota</taxon>
        <taxon>Fungi</taxon>
        <taxon>Dikarya</taxon>
        <taxon>Basidiomycota</taxon>
        <taxon>Agaricomycotina</taxon>
        <taxon>Agaricomycetes</taxon>
        <taxon>Agaricomycetidae</taxon>
        <taxon>Agaricales</taxon>
        <taxon>Pleurotineae</taxon>
        <taxon>Pleurotaceae</taxon>
        <taxon>Pleurotus</taxon>
    </lineage>
</organism>
<sequence length="246" mass="27243">MSSSSQTRRRRAGSFVPSLPTTHEMPPSQVRPSQRTSLLAANYDPIDALHQYLSVSRVAVASGVPPFPNTVNMPIVCNGHLPTHALALYETSSDRPSQCYILPIDSRLYSRGFYTDILSQASAGSIPPSRSSDGTITLPLVPYPVPHLPSAALLLLFGMGLETQINTMAWRLLPPHVIEEFPNAAAMSQMMVRLGEEEFFSYLAYNQGIWKNVLALGPQDKQLAEMVKTVWNVTADAHRKRQRSQR</sequence>
<evidence type="ECO:0000313" key="3">
    <source>
        <dbReference type="Proteomes" id="UP000623687"/>
    </source>
</evidence>
<name>A0A8H7A4T8_PLEOS</name>
<feature type="region of interest" description="Disordered" evidence="1">
    <location>
        <begin position="1"/>
        <end position="30"/>
    </location>
</feature>
<dbReference type="AlphaFoldDB" id="A0A8H7A4T8"/>
<comment type="caution">
    <text evidence="2">The sequence shown here is derived from an EMBL/GenBank/DDBJ whole genome shotgun (WGS) entry which is preliminary data.</text>
</comment>
<dbReference type="GeneID" id="59370129"/>
<evidence type="ECO:0000256" key="1">
    <source>
        <dbReference type="SAM" id="MobiDB-lite"/>
    </source>
</evidence>
<proteinExistence type="predicted"/>
<protein>
    <submittedName>
        <fullName evidence="2">Uncharacterized protein</fullName>
    </submittedName>
</protein>
<dbReference type="VEuPathDB" id="FungiDB:PC9H_000288"/>
<dbReference type="EMBL" id="JACETU010000001">
    <property type="protein sequence ID" value="KAF7439951.1"/>
    <property type="molecule type" value="Genomic_DNA"/>
</dbReference>
<dbReference type="RefSeq" id="XP_036635795.1">
    <property type="nucleotide sequence ID" value="XM_036769950.1"/>
</dbReference>
<dbReference type="Proteomes" id="UP000623687">
    <property type="component" value="Unassembled WGS sequence"/>
</dbReference>